<evidence type="ECO:0000256" key="1">
    <source>
        <dbReference type="SAM" id="Phobius"/>
    </source>
</evidence>
<keyword evidence="1" id="KW-0812">Transmembrane</keyword>
<organism evidence="2 3">
    <name type="scientific">Penaeus vannamei</name>
    <name type="common">Whiteleg shrimp</name>
    <name type="synonym">Litopenaeus vannamei</name>
    <dbReference type="NCBI Taxonomy" id="6689"/>
    <lineage>
        <taxon>Eukaryota</taxon>
        <taxon>Metazoa</taxon>
        <taxon>Ecdysozoa</taxon>
        <taxon>Arthropoda</taxon>
        <taxon>Crustacea</taxon>
        <taxon>Multicrustacea</taxon>
        <taxon>Malacostraca</taxon>
        <taxon>Eumalacostraca</taxon>
        <taxon>Eucarida</taxon>
        <taxon>Decapoda</taxon>
        <taxon>Dendrobranchiata</taxon>
        <taxon>Penaeoidea</taxon>
        <taxon>Penaeidae</taxon>
        <taxon>Penaeus</taxon>
    </lineage>
</organism>
<dbReference type="AlphaFoldDB" id="A0A423T5N2"/>
<protein>
    <submittedName>
        <fullName evidence="2">Uncharacterized protein</fullName>
    </submittedName>
</protein>
<dbReference type="Proteomes" id="UP000283509">
    <property type="component" value="Unassembled WGS sequence"/>
</dbReference>
<keyword evidence="1" id="KW-0472">Membrane</keyword>
<feature type="transmembrane region" description="Helical" evidence="1">
    <location>
        <begin position="132"/>
        <end position="154"/>
    </location>
</feature>
<evidence type="ECO:0000313" key="2">
    <source>
        <dbReference type="EMBL" id="ROT71797.1"/>
    </source>
</evidence>
<keyword evidence="3" id="KW-1185">Reference proteome</keyword>
<proteinExistence type="predicted"/>
<evidence type="ECO:0000313" key="3">
    <source>
        <dbReference type="Proteomes" id="UP000283509"/>
    </source>
</evidence>
<reference evidence="2 3" key="2">
    <citation type="submission" date="2019-01" db="EMBL/GenBank/DDBJ databases">
        <title>The decoding of complex shrimp genome reveals the adaptation for benthos swimmer, frequently molting mechanism and breeding impact on genome.</title>
        <authorList>
            <person name="Sun Y."/>
            <person name="Gao Y."/>
            <person name="Yu Y."/>
        </authorList>
    </citation>
    <scope>NUCLEOTIDE SEQUENCE [LARGE SCALE GENOMIC DNA]</scope>
    <source>
        <tissue evidence="2">Muscle</tissue>
    </source>
</reference>
<comment type="caution">
    <text evidence="2">The sequence shown here is derived from an EMBL/GenBank/DDBJ whole genome shotgun (WGS) entry which is preliminary data.</text>
</comment>
<dbReference type="EMBL" id="QCYY01002246">
    <property type="protein sequence ID" value="ROT71797.1"/>
    <property type="molecule type" value="Genomic_DNA"/>
</dbReference>
<name>A0A423T5N2_PENVA</name>
<feature type="transmembrane region" description="Helical" evidence="1">
    <location>
        <begin position="75"/>
        <end position="98"/>
    </location>
</feature>
<feature type="transmembrane region" description="Helical" evidence="1">
    <location>
        <begin position="166"/>
        <end position="193"/>
    </location>
</feature>
<accession>A0A423T5N2</accession>
<sequence length="383" mass="42706">MSWSVWFRCSFLISFLSFASLADFRSFLLFLSHPLPRSAPRHSPLHPTSHATQSHLFVRLTSMLMRRWPYFSLRLAFLCFSATFRHSFLSFGTIYIPFPLTNLSLSPFPLFPHFSPLQLICTWRPIQVSPSLASFLFFPSLLLARCFSISSLFLSSTSTLPRSLPFFPPLLFLLLLNFSSSLFSLLFSLLLLLPSLSFSSSSYFSPPPPSLSPSLLPSSPFTFFPFSPFSPISPKMIFRSSFLIQFPFALYYVLPYYSSSSASSFPSSSPASSFFFSSYSLLSLQPSFSYLSPPPLSILLISSSSHTPFPLSASTPLSFLLFTLVVLDSLVRFLAHSPRSLSVPSLLLRTFSSILTFLLPNSSGALGMLDSSGFLTLLCHLPS</sequence>
<feature type="transmembrane region" description="Helical" evidence="1">
    <location>
        <begin position="12"/>
        <end position="31"/>
    </location>
</feature>
<keyword evidence="1" id="KW-1133">Transmembrane helix</keyword>
<reference evidence="2 3" key="1">
    <citation type="submission" date="2018-04" db="EMBL/GenBank/DDBJ databases">
        <authorList>
            <person name="Zhang X."/>
            <person name="Yuan J."/>
            <person name="Li F."/>
            <person name="Xiang J."/>
        </authorList>
    </citation>
    <scope>NUCLEOTIDE SEQUENCE [LARGE SCALE GENOMIC DNA]</scope>
    <source>
        <tissue evidence="2">Muscle</tissue>
    </source>
</reference>
<gene>
    <name evidence="2" type="ORF">C7M84_009868</name>
</gene>